<gene>
    <name evidence="3" type="ORF">PCASD_08218</name>
    <name evidence="2" type="ORF">PCASD_24820</name>
</gene>
<dbReference type="InterPro" id="IPR000352">
    <property type="entry name" value="Pep_chain_release_fac_I"/>
</dbReference>
<dbReference type="GO" id="GO:0016150">
    <property type="term" value="F:translation release factor activity, codon nonspecific"/>
    <property type="evidence" value="ECO:0007669"/>
    <property type="project" value="TreeGrafter"/>
</dbReference>
<dbReference type="EMBL" id="PGCI01000125">
    <property type="protein sequence ID" value="PLW38624.1"/>
    <property type="molecule type" value="Genomic_DNA"/>
</dbReference>
<name>A0A2N5RWG0_9BASI</name>
<dbReference type="EMBL" id="PGCI01001362">
    <property type="protein sequence ID" value="PLW05303.1"/>
    <property type="molecule type" value="Genomic_DNA"/>
</dbReference>
<dbReference type="Pfam" id="PF00472">
    <property type="entry name" value="RF-1"/>
    <property type="match status" value="1"/>
</dbReference>
<dbReference type="InterPro" id="IPR052104">
    <property type="entry name" value="Mito_Release_Factor_mL62"/>
</dbReference>
<dbReference type="Gene3D" id="3.30.160.20">
    <property type="match status" value="1"/>
</dbReference>
<sequence>MLTILRRNILSSVTLRFKSSSAPNTPPASAQSHIHPIQIDHHSLLNSPQAQSAARAHIHQLLAQPPRFKQTLLPFVKLNFSTSGGKGGQNVNKVNTKATLKLELDKLKSTVPAYWIANLSNSHLYAPQTGQLVIQSSLTRSQASNVDDCWTKLLATFHSASQAGLVGQTSVAQSEKVKRLKLMEKSRTKKLKNIRKEIKSNRSKPIY</sequence>
<dbReference type="SUPFAM" id="SSF110916">
    <property type="entry name" value="Peptidyl-tRNA hydrolase domain-like"/>
    <property type="match status" value="1"/>
</dbReference>
<dbReference type="PANTHER" id="PTHR11075:SF54">
    <property type="entry name" value="LARGE RIBOSOMAL SUBUNIT PROTEIN ML62"/>
    <property type="match status" value="1"/>
</dbReference>
<evidence type="ECO:0000313" key="4">
    <source>
        <dbReference type="Proteomes" id="UP000235392"/>
    </source>
</evidence>
<accession>A0A2N5RWG0</accession>
<dbReference type="Proteomes" id="UP000235392">
    <property type="component" value="Unassembled WGS sequence"/>
</dbReference>
<dbReference type="AlphaFoldDB" id="A0A2N5RWG0"/>
<evidence type="ECO:0000313" key="3">
    <source>
        <dbReference type="EMBL" id="PLW38624.1"/>
    </source>
</evidence>
<dbReference type="GO" id="GO:0070126">
    <property type="term" value="P:mitochondrial translational termination"/>
    <property type="evidence" value="ECO:0007669"/>
    <property type="project" value="TreeGrafter"/>
</dbReference>
<comment type="caution">
    <text evidence="2">The sequence shown here is derived from an EMBL/GenBank/DDBJ whole genome shotgun (WGS) entry which is preliminary data.</text>
</comment>
<dbReference type="GO" id="GO:0004045">
    <property type="term" value="F:peptidyl-tRNA hydrolase activity"/>
    <property type="evidence" value="ECO:0007669"/>
    <property type="project" value="TreeGrafter"/>
</dbReference>
<proteinExistence type="predicted"/>
<protein>
    <recommendedName>
        <fullName evidence="1">Prokaryotic-type class I peptide chain release factors domain-containing protein</fullName>
    </recommendedName>
</protein>
<dbReference type="PANTHER" id="PTHR11075">
    <property type="entry name" value="PEPTIDE CHAIN RELEASE FACTOR"/>
    <property type="match status" value="1"/>
</dbReference>
<dbReference type="GO" id="GO:0005762">
    <property type="term" value="C:mitochondrial large ribosomal subunit"/>
    <property type="evidence" value="ECO:0007669"/>
    <property type="project" value="TreeGrafter"/>
</dbReference>
<organism evidence="2 4">
    <name type="scientific">Puccinia coronata f. sp. avenae</name>
    <dbReference type="NCBI Taxonomy" id="200324"/>
    <lineage>
        <taxon>Eukaryota</taxon>
        <taxon>Fungi</taxon>
        <taxon>Dikarya</taxon>
        <taxon>Basidiomycota</taxon>
        <taxon>Pucciniomycotina</taxon>
        <taxon>Pucciniomycetes</taxon>
        <taxon>Pucciniales</taxon>
        <taxon>Pucciniaceae</taxon>
        <taxon>Puccinia</taxon>
    </lineage>
</organism>
<feature type="domain" description="Prokaryotic-type class I peptide chain release factors" evidence="1">
    <location>
        <begin position="76"/>
        <end position="201"/>
    </location>
</feature>
<evidence type="ECO:0000313" key="2">
    <source>
        <dbReference type="EMBL" id="PLW05303.1"/>
    </source>
</evidence>
<evidence type="ECO:0000259" key="1">
    <source>
        <dbReference type="Pfam" id="PF00472"/>
    </source>
</evidence>
<reference evidence="2 4" key="1">
    <citation type="submission" date="2017-11" db="EMBL/GenBank/DDBJ databases">
        <title>De novo assembly and phasing of dikaryotic genomes from two isolates of Puccinia coronata f. sp. avenae, the causal agent of oat crown rust.</title>
        <authorList>
            <person name="Miller M.E."/>
            <person name="Zhang Y."/>
            <person name="Omidvar V."/>
            <person name="Sperschneider J."/>
            <person name="Schwessinger B."/>
            <person name="Raley C."/>
            <person name="Palmer J.M."/>
            <person name="Garnica D."/>
            <person name="Upadhyaya N."/>
            <person name="Rathjen J."/>
            <person name="Taylor J.M."/>
            <person name="Park R.F."/>
            <person name="Dodds P.N."/>
            <person name="Hirsch C.D."/>
            <person name="Kianian S.F."/>
            <person name="Figueroa M."/>
        </authorList>
    </citation>
    <scope>NUCLEOTIDE SEQUENCE [LARGE SCALE GENOMIC DNA]</scope>
    <source>
        <strain evidence="2">12SD80</strain>
    </source>
</reference>